<sequence>MSFVNAWPGEVNNEQTAIARCSRRGRGRFDYHYLSLLTASIRSSANNLLFVFSLFPTNDRPTLIQAFCCQLNTGEEKKKDEEQLTFGSLDFDETNQTRCLLFNDAVVHNARRPSSASVLFTFTNSIDHDDRSCCKLISHSNTALTRPLGSAS</sequence>
<dbReference type="Proteomes" id="UP000054995">
    <property type="component" value="Unassembled WGS sequence"/>
</dbReference>
<keyword evidence="2" id="KW-1185">Reference proteome</keyword>
<evidence type="ECO:0000313" key="2">
    <source>
        <dbReference type="Proteomes" id="UP000054995"/>
    </source>
</evidence>
<proteinExistence type="predicted"/>
<gene>
    <name evidence="1" type="ORF">T4D_15937</name>
</gene>
<comment type="caution">
    <text evidence="1">The sequence shown here is derived from an EMBL/GenBank/DDBJ whole genome shotgun (WGS) entry which is preliminary data.</text>
</comment>
<name>A0A0V1F9W5_TRIPS</name>
<dbReference type="EMBL" id="JYDT01000156">
    <property type="protein sequence ID" value="KRY82941.1"/>
    <property type="molecule type" value="Genomic_DNA"/>
</dbReference>
<reference evidence="1 2" key="1">
    <citation type="submission" date="2015-01" db="EMBL/GenBank/DDBJ databases">
        <title>Evolution of Trichinella species and genotypes.</title>
        <authorList>
            <person name="Korhonen P.K."/>
            <person name="Edoardo P."/>
            <person name="Giuseppe L.R."/>
            <person name="Gasser R.B."/>
        </authorList>
    </citation>
    <scope>NUCLEOTIDE SEQUENCE [LARGE SCALE GENOMIC DNA]</scope>
    <source>
        <strain evidence="1">ISS470</strain>
    </source>
</reference>
<accession>A0A0V1F9W5</accession>
<dbReference type="AlphaFoldDB" id="A0A0V1F9W5"/>
<evidence type="ECO:0000313" key="1">
    <source>
        <dbReference type="EMBL" id="KRY82941.1"/>
    </source>
</evidence>
<organism evidence="1 2">
    <name type="scientific">Trichinella pseudospiralis</name>
    <name type="common">Parasitic roundworm</name>
    <dbReference type="NCBI Taxonomy" id="6337"/>
    <lineage>
        <taxon>Eukaryota</taxon>
        <taxon>Metazoa</taxon>
        <taxon>Ecdysozoa</taxon>
        <taxon>Nematoda</taxon>
        <taxon>Enoplea</taxon>
        <taxon>Dorylaimia</taxon>
        <taxon>Trichinellida</taxon>
        <taxon>Trichinellidae</taxon>
        <taxon>Trichinella</taxon>
    </lineage>
</organism>
<protein>
    <submittedName>
        <fullName evidence="1">Uncharacterized protein</fullName>
    </submittedName>
</protein>